<name>A0A7J7LIM0_9MAGN</name>
<reference evidence="1 2" key="1">
    <citation type="journal article" date="2020" name="IScience">
        <title>Genome Sequencing of the Endangered Kingdonia uniflora (Circaeasteraceae, Ranunculales) Reveals Potential Mechanisms of Evolutionary Specialization.</title>
        <authorList>
            <person name="Sun Y."/>
            <person name="Deng T."/>
            <person name="Zhang A."/>
            <person name="Moore M.J."/>
            <person name="Landis J.B."/>
            <person name="Lin N."/>
            <person name="Zhang H."/>
            <person name="Zhang X."/>
            <person name="Huang J."/>
            <person name="Zhang X."/>
            <person name="Sun H."/>
            <person name="Wang H."/>
        </authorList>
    </citation>
    <scope>NUCLEOTIDE SEQUENCE [LARGE SCALE GENOMIC DNA]</scope>
    <source>
        <strain evidence="1">TB1705</strain>
        <tissue evidence="1">Leaf</tissue>
    </source>
</reference>
<proteinExistence type="predicted"/>
<dbReference type="SUPFAM" id="SSF55186">
    <property type="entry name" value="ThrRS/AlaRS common domain"/>
    <property type="match status" value="1"/>
</dbReference>
<protein>
    <recommendedName>
        <fullName evidence="3">Threonyl/alanyl tRNA synthetase SAD domain-containing protein</fullName>
    </recommendedName>
</protein>
<evidence type="ECO:0000313" key="1">
    <source>
        <dbReference type="EMBL" id="KAF6142506.1"/>
    </source>
</evidence>
<accession>A0A7J7LIM0</accession>
<dbReference type="Gene3D" id="3.30.980.10">
    <property type="entry name" value="Threonyl-trna Synthetase, Chain A, domain 2"/>
    <property type="match status" value="1"/>
</dbReference>
<keyword evidence="2" id="KW-1185">Reference proteome</keyword>
<evidence type="ECO:0008006" key="3">
    <source>
        <dbReference type="Google" id="ProtNLM"/>
    </source>
</evidence>
<organism evidence="1 2">
    <name type="scientific">Kingdonia uniflora</name>
    <dbReference type="NCBI Taxonomy" id="39325"/>
    <lineage>
        <taxon>Eukaryota</taxon>
        <taxon>Viridiplantae</taxon>
        <taxon>Streptophyta</taxon>
        <taxon>Embryophyta</taxon>
        <taxon>Tracheophyta</taxon>
        <taxon>Spermatophyta</taxon>
        <taxon>Magnoliopsida</taxon>
        <taxon>Ranunculales</taxon>
        <taxon>Circaeasteraceae</taxon>
        <taxon>Kingdonia</taxon>
    </lineage>
</organism>
<dbReference type="EMBL" id="JACGCM010002254">
    <property type="protein sequence ID" value="KAF6142506.1"/>
    <property type="molecule type" value="Genomic_DNA"/>
</dbReference>
<dbReference type="Proteomes" id="UP000541444">
    <property type="component" value="Unassembled WGS sequence"/>
</dbReference>
<dbReference type="PANTHER" id="PTHR43462">
    <property type="entry name" value="ALANYL-TRNA EDITING PROTEIN"/>
    <property type="match status" value="1"/>
</dbReference>
<evidence type="ECO:0000313" key="2">
    <source>
        <dbReference type="Proteomes" id="UP000541444"/>
    </source>
</evidence>
<comment type="caution">
    <text evidence="1">The sequence shown here is derived from an EMBL/GenBank/DDBJ whole genome shotgun (WGS) entry which is preliminary data.</text>
</comment>
<dbReference type="GO" id="GO:0000166">
    <property type="term" value="F:nucleotide binding"/>
    <property type="evidence" value="ECO:0007669"/>
    <property type="project" value="InterPro"/>
</dbReference>
<gene>
    <name evidence="1" type="ORF">GIB67_039470</name>
</gene>
<dbReference type="PANTHER" id="PTHR43462:SF2">
    <property type="entry name" value="THREONYL AND ALANYL TRNA SYNTHETASE SECOND ADDITIONAL DOMAIN-CONTAINING PROTEIN"/>
    <property type="match status" value="1"/>
</dbReference>
<dbReference type="AlphaFoldDB" id="A0A7J7LIM0"/>
<dbReference type="InterPro" id="IPR018163">
    <property type="entry name" value="Thr/Ala-tRNA-synth_IIc_edit"/>
</dbReference>
<dbReference type="OrthoDB" id="288942at2759"/>
<sequence length="53" mass="5710">MQSSTPRIVKLGNNPGCPCGGTHVADISEIWSMKVSQIRTKKGLTKVFYSVGT</sequence>
<dbReference type="InterPro" id="IPR051335">
    <property type="entry name" value="Alanyl-tRNA_Editing_Enzymes"/>
</dbReference>